<organism evidence="1 2">
    <name type="scientific">Ignelater luminosus</name>
    <name type="common">Cucubano</name>
    <name type="synonym">Pyrophorus luminosus</name>
    <dbReference type="NCBI Taxonomy" id="2038154"/>
    <lineage>
        <taxon>Eukaryota</taxon>
        <taxon>Metazoa</taxon>
        <taxon>Ecdysozoa</taxon>
        <taxon>Arthropoda</taxon>
        <taxon>Hexapoda</taxon>
        <taxon>Insecta</taxon>
        <taxon>Pterygota</taxon>
        <taxon>Neoptera</taxon>
        <taxon>Endopterygota</taxon>
        <taxon>Coleoptera</taxon>
        <taxon>Polyphaga</taxon>
        <taxon>Elateriformia</taxon>
        <taxon>Elateroidea</taxon>
        <taxon>Elateridae</taxon>
        <taxon>Agrypninae</taxon>
        <taxon>Pyrophorini</taxon>
        <taxon>Ignelater</taxon>
    </lineage>
</organism>
<dbReference type="OrthoDB" id="6779775at2759"/>
<reference evidence="1" key="1">
    <citation type="submission" date="2019-08" db="EMBL/GenBank/DDBJ databases">
        <title>The genome of the North American firefly Photinus pyralis.</title>
        <authorList>
            <consortium name="Photinus pyralis genome working group"/>
            <person name="Fallon T.R."/>
            <person name="Sander Lower S.E."/>
            <person name="Weng J.-K."/>
        </authorList>
    </citation>
    <scope>NUCLEOTIDE SEQUENCE</scope>
    <source>
        <strain evidence="1">TRF0915ILg1</strain>
        <tissue evidence="1">Whole body</tissue>
    </source>
</reference>
<proteinExistence type="predicted"/>
<evidence type="ECO:0008006" key="3">
    <source>
        <dbReference type="Google" id="ProtNLM"/>
    </source>
</evidence>
<dbReference type="Pfam" id="PF14223">
    <property type="entry name" value="Retrotran_gag_2"/>
    <property type="match status" value="1"/>
</dbReference>
<sequence length="203" mass="23351">MDEGPINHILTFDTAHDMWQKLLTVYDKKSNATAHDSTWEDIRNQLKQLGEDMSDRMVITKILMTLPNEFVPFASAWEGSTEHMPGNREWIESLRPCSRDVKISDGSIIKAEAIGEVRAKCLMVLNGWTLLRGKAEIKENQDRERKEENRAGDEDESVASYDLRDRCLLNKPKYLEDYSMLSAVYLNENLTYDVATSGPDREY</sequence>
<dbReference type="Proteomes" id="UP000801492">
    <property type="component" value="Unassembled WGS sequence"/>
</dbReference>
<accession>A0A8K0DDU4</accession>
<evidence type="ECO:0000313" key="1">
    <source>
        <dbReference type="EMBL" id="KAF2901712.1"/>
    </source>
</evidence>
<protein>
    <recommendedName>
        <fullName evidence="3">Gag protein</fullName>
    </recommendedName>
</protein>
<evidence type="ECO:0000313" key="2">
    <source>
        <dbReference type="Proteomes" id="UP000801492"/>
    </source>
</evidence>
<name>A0A8K0DDU4_IGNLU</name>
<gene>
    <name evidence="1" type="ORF">ILUMI_04473</name>
</gene>
<keyword evidence="2" id="KW-1185">Reference proteome</keyword>
<dbReference type="EMBL" id="VTPC01001508">
    <property type="protein sequence ID" value="KAF2901712.1"/>
    <property type="molecule type" value="Genomic_DNA"/>
</dbReference>
<dbReference type="AlphaFoldDB" id="A0A8K0DDU4"/>
<comment type="caution">
    <text evidence="1">The sequence shown here is derived from an EMBL/GenBank/DDBJ whole genome shotgun (WGS) entry which is preliminary data.</text>
</comment>